<organism evidence="3">
    <name type="scientific">uncultured Solirubrobacterales bacterium</name>
    <dbReference type="NCBI Taxonomy" id="768556"/>
    <lineage>
        <taxon>Bacteria</taxon>
        <taxon>Bacillati</taxon>
        <taxon>Actinomycetota</taxon>
        <taxon>Thermoleophilia</taxon>
        <taxon>Solirubrobacterales</taxon>
        <taxon>environmental samples</taxon>
    </lineage>
</organism>
<evidence type="ECO:0000256" key="2">
    <source>
        <dbReference type="SAM" id="Phobius"/>
    </source>
</evidence>
<name>A0A6J4SQE8_9ACTN</name>
<dbReference type="AlphaFoldDB" id="A0A6J4SQE8"/>
<reference evidence="3" key="1">
    <citation type="submission" date="2020-02" db="EMBL/GenBank/DDBJ databases">
        <authorList>
            <person name="Meier V. D."/>
        </authorList>
    </citation>
    <scope>NUCLEOTIDE SEQUENCE</scope>
    <source>
        <strain evidence="3">AVDCRST_MAG17</strain>
    </source>
</reference>
<feature type="region of interest" description="Disordered" evidence="1">
    <location>
        <begin position="51"/>
        <end position="84"/>
    </location>
</feature>
<gene>
    <name evidence="3" type="ORF">AVDCRST_MAG17-1407</name>
</gene>
<keyword evidence="2" id="KW-1133">Transmembrane helix</keyword>
<dbReference type="EMBL" id="CADCVV010000099">
    <property type="protein sequence ID" value="CAA9501346.1"/>
    <property type="molecule type" value="Genomic_DNA"/>
</dbReference>
<evidence type="ECO:0000313" key="3">
    <source>
        <dbReference type="EMBL" id="CAA9501346.1"/>
    </source>
</evidence>
<feature type="transmembrane region" description="Helical" evidence="2">
    <location>
        <begin position="17"/>
        <end position="38"/>
    </location>
</feature>
<accession>A0A6J4SQE8</accession>
<sequence>MLGSIGKLLGGLTGEHAAAAAAAVVAVGAGAVGVGGVIESRNDPERVVRDPRVDPAACGPRGPQAAAGPERAAGRSRAGRAGGF</sequence>
<keyword evidence="2" id="KW-0812">Transmembrane</keyword>
<evidence type="ECO:0000256" key="1">
    <source>
        <dbReference type="SAM" id="MobiDB-lite"/>
    </source>
</evidence>
<feature type="compositionally biased region" description="Low complexity" evidence="1">
    <location>
        <begin position="55"/>
        <end position="71"/>
    </location>
</feature>
<proteinExistence type="predicted"/>
<protein>
    <submittedName>
        <fullName evidence="3">Uncharacterized protein</fullName>
    </submittedName>
</protein>
<keyword evidence="2" id="KW-0472">Membrane</keyword>